<keyword evidence="4" id="KW-1185">Reference proteome</keyword>
<feature type="chain" id="PRO_5019431899" evidence="2">
    <location>
        <begin position="24"/>
        <end position="482"/>
    </location>
</feature>
<dbReference type="RefSeq" id="WP_127683394.1">
    <property type="nucleotide sequence ID" value="NZ_SACM01000003.1"/>
</dbReference>
<gene>
    <name evidence="3" type="ORF">EOD73_12805</name>
</gene>
<proteinExistence type="predicted"/>
<sequence length="482" mass="52982">MNLFRRTLLGTAAVLPWLPAARAAAPSPETLAVHALNRLAWGPRPGDLARVQAMGWRAYLDEQLQPERLPQPELDARLAALHATPLRDAVNAYRESQRRDPSEGNSERREQVRQAMGQAVQTWLLPALDSPRQLHAVMTDFWFHHFNVFIAKGFCRVMVGDYLHRAIAPHAMGRFRDLLGATAKHPAMLFYLDNWLSTKAGANVRTPGGGAGGLNENYARELMELHTLGVDGGYTQADVTELARVLTGWTLAPGRGRRSDRADELFAFDPRRHDDGPKTWLGQRVPGRGQQQGEWALDQLARHPSTARHLATKLALHFVSDAPPADLIQAVADAFLKSDGDLRVTLQALFTHPRFVSPEVIGAKFKTPQRFVVTLLRATGQNGRPELVEPVVQGLRGLGQAPFAWPTPDGPKTTRAAWLDPEALARRAEVAGRLAQRVNPQASELLATLGETIGPRTRAAVAAEPPRLQAALLLASPDFQNC</sequence>
<feature type="compositionally biased region" description="Basic and acidic residues" evidence="1">
    <location>
        <begin position="95"/>
        <end position="112"/>
    </location>
</feature>
<evidence type="ECO:0000313" key="4">
    <source>
        <dbReference type="Proteomes" id="UP000288587"/>
    </source>
</evidence>
<reference evidence="3 4" key="1">
    <citation type="submission" date="2019-01" db="EMBL/GenBank/DDBJ databases">
        <authorList>
            <person name="Chen W.-M."/>
        </authorList>
    </citation>
    <scope>NUCLEOTIDE SEQUENCE [LARGE SCALE GENOMIC DNA]</scope>
    <source>
        <strain evidence="3 4">CCP-18</strain>
    </source>
</reference>
<protein>
    <submittedName>
        <fullName evidence="3">DUF1800 domain-containing protein</fullName>
    </submittedName>
</protein>
<evidence type="ECO:0000256" key="2">
    <source>
        <dbReference type="SAM" id="SignalP"/>
    </source>
</evidence>
<feature type="region of interest" description="Disordered" evidence="1">
    <location>
        <begin position="91"/>
        <end position="113"/>
    </location>
</feature>
<name>A0A437LHY2_9BURK</name>
<dbReference type="AlphaFoldDB" id="A0A437LHY2"/>
<dbReference type="EMBL" id="SACM01000003">
    <property type="protein sequence ID" value="RVT84992.1"/>
    <property type="molecule type" value="Genomic_DNA"/>
</dbReference>
<keyword evidence="2" id="KW-0732">Signal</keyword>
<comment type="caution">
    <text evidence="3">The sequence shown here is derived from an EMBL/GenBank/DDBJ whole genome shotgun (WGS) entry which is preliminary data.</text>
</comment>
<feature type="signal peptide" evidence="2">
    <location>
        <begin position="1"/>
        <end position="23"/>
    </location>
</feature>
<dbReference type="InterPro" id="IPR014917">
    <property type="entry name" value="DUF1800"/>
</dbReference>
<dbReference type="OrthoDB" id="9772295at2"/>
<organism evidence="3 4">
    <name type="scientific">Inhella crocodyli</name>
    <dbReference type="NCBI Taxonomy" id="2499851"/>
    <lineage>
        <taxon>Bacteria</taxon>
        <taxon>Pseudomonadati</taxon>
        <taxon>Pseudomonadota</taxon>
        <taxon>Betaproteobacteria</taxon>
        <taxon>Burkholderiales</taxon>
        <taxon>Sphaerotilaceae</taxon>
        <taxon>Inhella</taxon>
    </lineage>
</organism>
<dbReference type="Pfam" id="PF08811">
    <property type="entry name" value="DUF1800"/>
    <property type="match status" value="1"/>
</dbReference>
<accession>A0A437LHY2</accession>
<dbReference type="Proteomes" id="UP000288587">
    <property type="component" value="Unassembled WGS sequence"/>
</dbReference>
<evidence type="ECO:0000313" key="3">
    <source>
        <dbReference type="EMBL" id="RVT84992.1"/>
    </source>
</evidence>
<evidence type="ECO:0000256" key="1">
    <source>
        <dbReference type="SAM" id="MobiDB-lite"/>
    </source>
</evidence>